<keyword evidence="4 5" id="KW-0862">Zinc</keyword>
<evidence type="ECO:0000256" key="5">
    <source>
        <dbReference type="PROSITE-ProRule" id="PRU00723"/>
    </source>
</evidence>
<dbReference type="OMA" id="MSGCLSI"/>
<organism evidence="8 9">
    <name type="scientific">Patiria miniata</name>
    <name type="common">Bat star</name>
    <name type="synonym">Asterina miniata</name>
    <dbReference type="NCBI Taxonomy" id="46514"/>
    <lineage>
        <taxon>Eukaryota</taxon>
        <taxon>Metazoa</taxon>
        <taxon>Echinodermata</taxon>
        <taxon>Eleutherozoa</taxon>
        <taxon>Asterozoa</taxon>
        <taxon>Asteroidea</taxon>
        <taxon>Valvatacea</taxon>
        <taxon>Valvatida</taxon>
        <taxon>Asterinidae</taxon>
        <taxon>Patiria</taxon>
    </lineage>
</organism>
<dbReference type="PROSITE" id="PS50103">
    <property type="entry name" value="ZF_C3H1"/>
    <property type="match status" value="2"/>
</dbReference>
<dbReference type="GO" id="GO:0003723">
    <property type="term" value="F:RNA binding"/>
    <property type="evidence" value="ECO:0007669"/>
    <property type="project" value="TreeGrafter"/>
</dbReference>
<dbReference type="InterPro" id="IPR036855">
    <property type="entry name" value="Znf_CCCH_sf"/>
</dbReference>
<dbReference type="Gene3D" id="3.30.1370.210">
    <property type="match status" value="2"/>
</dbReference>
<dbReference type="RefSeq" id="XP_038044975.1">
    <property type="nucleotide sequence ID" value="XM_038189047.1"/>
</dbReference>
<dbReference type="InterPro" id="IPR000571">
    <property type="entry name" value="Znf_CCCH"/>
</dbReference>
<dbReference type="EnsemblMetazoa" id="XM_038189047.1">
    <property type="protein sequence ID" value="XP_038044975.1"/>
    <property type="gene ID" value="LOC119719572"/>
</dbReference>
<keyword evidence="1 5" id="KW-0479">Metal-binding</keyword>
<dbReference type="SMART" id="SM00356">
    <property type="entry name" value="ZnF_C3H1"/>
    <property type="match status" value="3"/>
</dbReference>
<feature type="zinc finger region" description="C3H1-type" evidence="5">
    <location>
        <begin position="7"/>
        <end position="34"/>
    </location>
</feature>
<dbReference type="Pfam" id="PF00642">
    <property type="entry name" value="zf-CCCH"/>
    <property type="match status" value="2"/>
</dbReference>
<dbReference type="OrthoDB" id="250836at2759"/>
<feature type="zinc finger region" description="C3H1-type" evidence="5">
    <location>
        <begin position="103"/>
        <end position="130"/>
    </location>
</feature>
<protein>
    <recommendedName>
        <fullName evidence="7">C3H1-type domain-containing protein</fullName>
    </recommendedName>
</protein>
<evidence type="ECO:0000313" key="8">
    <source>
        <dbReference type="EnsemblMetazoa" id="XP_038044976.1"/>
    </source>
</evidence>
<sequence>MSNGDKDYNDDVCRDYTRGVCNRGRSCKYKHPEELEGVESRSDHKYAFCHDYQNRECVRANCRFLHCSRAEEDYYKETGKLPPHLEEKVARGYGITGAESGGFDDVPICRDYQKGECNRGSKCKFRHMSRGDMEFEERRRMRSRYAPSTYGDREYDREYDRVRRRPPLEDRFGYLDFEAGRGSGDDFGARMAIRDRVRSSSRDTRDLEDENQILLRKVELMRKQISDLTAANEVLLEQNARLRASKSENNNALMQAETHLVRSTTGVPLLSQGSVAVIQKSAGTPGASGVTAINLIGQQEAGLGDRSQATLIASEMQTIPVSVSLQQEFQPVSLASVMTTQPAMPMQSVPTSILTYPIVSHNIHTAMGR</sequence>
<dbReference type="Proteomes" id="UP000887568">
    <property type="component" value="Unplaced"/>
</dbReference>
<reference evidence="8" key="1">
    <citation type="submission" date="2022-11" db="UniProtKB">
        <authorList>
            <consortium name="EnsemblMetazoa"/>
        </authorList>
    </citation>
    <scope>IDENTIFICATION</scope>
</reference>
<keyword evidence="9" id="KW-1185">Reference proteome</keyword>
<dbReference type="GeneID" id="119719572"/>
<keyword evidence="6" id="KW-0175">Coiled coil</keyword>
<dbReference type="PANTHER" id="PTHR12675:SF6">
    <property type="entry name" value="ZINC FINGER CCCH DOMAIN-CONTAINING PROTEIN 10"/>
    <property type="match status" value="1"/>
</dbReference>
<evidence type="ECO:0000256" key="2">
    <source>
        <dbReference type="ARBA" id="ARBA00022737"/>
    </source>
</evidence>
<dbReference type="EnsemblMetazoa" id="XM_038189048.1">
    <property type="protein sequence ID" value="XP_038044976.1"/>
    <property type="gene ID" value="LOC119719572"/>
</dbReference>
<dbReference type="AlphaFoldDB" id="A0A913Z1U5"/>
<feature type="domain" description="C3H1-type" evidence="7">
    <location>
        <begin position="7"/>
        <end position="34"/>
    </location>
</feature>
<evidence type="ECO:0000259" key="7">
    <source>
        <dbReference type="PROSITE" id="PS50103"/>
    </source>
</evidence>
<evidence type="ECO:0000256" key="6">
    <source>
        <dbReference type="SAM" id="Coils"/>
    </source>
</evidence>
<dbReference type="GO" id="GO:0043484">
    <property type="term" value="P:regulation of RNA splicing"/>
    <property type="evidence" value="ECO:0007669"/>
    <property type="project" value="TreeGrafter"/>
</dbReference>
<keyword evidence="3 5" id="KW-0863">Zinc-finger</keyword>
<accession>A0A913Z1U5</accession>
<dbReference type="SUPFAM" id="SSF90229">
    <property type="entry name" value="CCCH zinc finger"/>
    <property type="match status" value="1"/>
</dbReference>
<feature type="domain" description="C3H1-type" evidence="7">
    <location>
        <begin position="103"/>
        <end position="130"/>
    </location>
</feature>
<keyword evidence="2" id="KW-0677">Repeat</keyword>
<proteinExistence type="predicted"/>
<dbReference type="PANTHER" id="PTHR12675">
    <property type="entry name" value="MUSCLEBLIND-LIKE PROTEIN"/>
    <property type="match status" value="1"/>
</dbReference>
<dbReference type="GO" id="GO:0008270">
    <property type="term" value="F:zinc ion binding"/>
    <property type="evidence" value="ECO:0007669"/>
    <property type="project" value="UniProtKB-KW"/>
</dbReference>
<feature type="coiled-coil region" evidence="6">
    <location>
        <begin position="204"/>
        <end position="245"/>
    </location>
</feature>
<evidence type="ECO:0000256" key="3">
    <source>
        <dbReference type="ARBA" id="ARBA00022771"/>
    </source>
</evidence>
<name>A0A913Z1U5_PATMI</name>
<evidence type="ECO:0000313" key="9">
    <source>
        <dbReference type="Proteomes" id="UP000887568"/>
    </source>
</evidence>
<dbReference type="RefSeq" id="XP_038044976.1">
    <property type="nucleotide sequence ID" value="XM_038189048.1"/>
</dbReference>
<evidence type="ECO:0000256" key="4">
    <source>
        <dbReference type="ARBA" id="ARBA00022833"/>
    </source>
</evidence>
<evidence type="ECO:0000256" key="1">
    <source>
        <dbReference type="ARBA" id="ARBA00022723"/>
    </source>
</evidence>